<name>A0A3S4CKY5_9RHOB</name>
<organism evidence="2 3">
    <name type="scientific">Paracoccus haematequi</name>
    <dbReference type="NCBI Taxonomy" id="2491866"/>
    <lineage>
        <taxon>Bacteria</taxon>
        <taxon>Pseudomonadati</taxon>
        <taxon>Pseudomonadota</taxon>
        <taxon>Alphaproteobacteria</taxon>
        <taxon>Rhodobacterales</taxon>
        <taxon>Paracoccaceae</taxon>
        <taxon>Paracoccus</taxon>
    </lineage>
</organism>
<reference evidence="2 3" key="1">
    <citation type="submission" date="2018-12" db="EMBL/GenBank/DDBJ databases">
        <authorList>
            <person name="Criscuolo A."/>
        </authorList>
    </citation>
    <scope>NUCLEOTIDE SEQUENCE [LARGE SCALE GENOMIC DNA]</scope>
    <source>
        <strain evidence="2">ACIP1116241</strain>
    </source>
</reference>
<evidence type="ECO:0000256" key="1">
    <source>
        <dbReference type="SAM" id="MobiDB-lite"/>
    </source>
</evidence>
<proteinExistence type="predicted"/>
<evidence type="ECO:0000313" key="2">
    <source>
        <dbReference type="EMBL" id="VDS09890.1"/>
    </source>
</evidence>
<feature type="compositionally biased region" description="Gly residues" evidence="1">
    <location>
        <begin position="98"/>
        <end position="116"/>
    </location>
</feature>
<feature type="region of interest" description="Disordered" evidence="1">
    <location>
        <begin position="98"/>
        <end position="161"/>
    </location>
</feature>
<protein>
    <submittedName>
        <fullName evidence="2">Uncharacterized protein</fullName>
    </submittedName>
</protein>
<sequence>MQPHCTVEDQCLYFFPNIGFRPAVHVVQRDQYGDHMTLVIGDDSPMQGKVPPGYANYNLLVDPYATWGDPAGPVMAALNQGASGGTPAVARTASFWGGSGGSSSSGSSGGSSGGGNTSVPGIDDSSSTRPDTGYPSKPVDPTKPTDPIIEVPGDPDLPPLAPVPVPDAAPMLIASLLAFALLRRVRG</sequence>
<gene>
    <name evidence="2" type="ORF">PARHAE_03098</name>
</gene>
<dbReference type="Proteomes" id="UP000270743">
    <property type="component" value="Unassembled WGS sequence"/>
</dbReference>
<keyword evidence="3" id="KW-1185">Reference proteome</keyword>
<accession>A0A3S4CKY5</accession>
<dbReference type="AlphaFoldDB" id="A0A3S4CKY5"/>
<dbReference type="EMBL" id="UZWE01000045">
    <property type="protein sequence ID" value="VDS09890.1"/>
    <property type="molecule type" value="Genomic_DNA"/>
</dbReference>
<evidence type="ECO:0000313" key="3">
    <source>
        <dbReference type="Proteomes" id="UP000270743"/>
    </source>
</evidence>